<proteinExistence type="predicted"/>
<keyword evidence="1" id="KW-0472">Membrane</keyword>
<evidence type="ECO:0000256" key="1">
    <source>
        <dbReference type="SAM" id="Phobius"/>
    </source>
</evidence>
<evidence type="ECO:0000313" key="2">
    <source>
        <dbReference type="EMBL" id="ATU83641.1"/>
    </source>
</evidence>
<sequence length="102" mass="11465">MSVHVDTLSLKSSNTFGILSQFLRFICLILGVFFSSGIYCNIVYSSAADIKLVLSVHILSSSVLPQNSLCIMGINCWYTIVLSSRPHMFIYTITKRFMVFTL</sequence>
<organism evidence="2">
    <name type="scientific">White spot syndrome virus</name>
    <dbReference type="NCBI Taxonomy" id="342409"/>
    <lineage>
        <taxon>Viruses</taxon>
        <taxon>Viruses incertae sedis</taxon>
        <taxon>Naldaviricetes</taxon>
        <taxon>Nimaviridae</taxon>
        <taxon>Whispovirus</taxon>
    </lineage>
</organism>
<keyword evidence="1" id="KW-1133">Transmembrane helix</keyword>
<accession>A0A2D3I5G9</accession>
<dbReference type="EMBL" id="MF768985">
    <property type="protein sequence ID" value="ATU83641.1"/>
    <property type="molecule type" value="Genomic_DNA"/>
</dbReference>
<feature type="transmembrane region" description="Helical" evidence="1">
    <location>
        <begin position="22"/>
        <end position="44"/>
    </location>
</feature>
<protein>
    <submittedName>
        <fullName evidence="2">ORF196</fullName>
    </submittedName>
</protein>
<keyword evidence="1" id="KW-0812">Transmembrane</keyword>
<name>A0A2D3I5G9_9VIRU</name>
<dbReference type="Proteomes" id="UP000267516">
    <property type="component" value="Segment"/>
</dbReference>
<reference evidence="2" key="1">
    <citation type="journal article" date="2018" name="Aquaculture">
        <title>Complete genome sequence of a white spot syndrome virus associated with a disease incursion in Australia.</title>
        <authorList>
            <person name="Oakey J."/>
            <person name="Smith C.S."/>
        </authorList>
    </citation>
    <scope>NUCLEOTIDE SEQUENCE [LARGE SCALE GENOMIC DNA]</scope>
    <source>
        <strain evidence="2">WSSV-AU</strain>
    </source>
</reference>